<protein>
    <submittedName>
        <fullName evidence="1">Plantacyclin B21AG</fullName>
    </submittedName>
</protein>
<dbReference type="SMR" id="A0A8I3B032"/>
<dbReference type="InterPro" id="IPR020970">
    <property type="entry name" value="Bacteriocin_IIc"/>
</dbReference>
<proteinExistence type="evidence at protein level"/>
<reference evidence="2" key="1">
    <citation type="journal article" date="2020" name="Sci. Rep.">
        <title>Crystal structure and site-directed mutagenesis of circular bacteriocin plantacyclin B21AG reveals cationic and aromatic residues important for antimicrobial activity.</title>
        <authorList>
            <person name="Gor M.C."/>
            <person name="Vezina B."/>
            <person name="McMahon R.M."/>
            <person name="King G.J."/>
            <person name="Panjikar S."/>
            <person name="Rehm B.H.A."/>
            <person name="Martin J.L."/>
            <person name="Smith A.T."/>
        </authorList>
    </citation>
    <scope>X-RAY CRYSTALLOGRAPHY (1.80 ANGSTROMS)</scope>
</reference>
<name>A0A8I3B032_LACPN</name>
<accession>A0A8I3B032</accession>
<organism evidence="1">
    <name type="scientific">Lactiplantibacillus plantarum</name>
    <name type="common">Lactobacillus plantarum</name>
    <dbReference type="NCBI Taxonomy" id="1590"/>
    <lineage>
        <taxon>Bacteria</taxon>
        <taxon>Bacillati</taxon>
        <taxon>Bacillota</taxon>
        <taxon>Bacilli</taxon>
        <taxon>Lactobacillales</taxon>
        <taxon>Lactobacillaceae</taxon>
        <taxon>Lactiplantibacillus</taxon>
    </lineage>
</organism>
<evidence type="ECO:0000313" key="1">
    <source>
        <dbReference type="PDB" id="6WI6"/>
    </source>
</evidence>
<dbReference type="AlphaFoldDB" id="A0A8I3B032"/>
<evidence type="ECO:0007829" key="2">
    <source>
        <dbReference type="PDB" id="6WI6"/>
    </source>
</evidence>
<sequence>IVWIARQFGVHLTTKLTQKALDLLSSGASLGTVAAVILGVTLPGWAVAAAGALGGTAA</sequence>
<keyword evidence="2" id="KW-0002">3D-structure</keyword>
<dbReference type="Pfam" id="PF12173">
    <property type="entry name" value="BacteriocIIc_cy"/>
    <property type="match status" value="1"/>
</dbReference>
<dbReference type="PDB" id="6WI6">
    <property type="method" value="X-ray"/>
    <property type="resolution" value="1.80 A"/>
    <property type="chains" value="A/B=1-58"/>
</dbReference>